<accession>C5KT75</accession>
<evidence type="ECO:0000256" key="1">
    <source>
        <dbReference type="SAM" id="MobiDB-lite"/>
    </source>
</evidence>
<dbReference type="AlphaFoldDB" id="C5KT75"/>
<dbReference type="Proteomes" id="UP000007800">
    <property type="component" value="Unassembled WGS sequence"/>
</dbReference>
<evidence type="ECO:0000313" key="2">
    <source>
        <dbReference type="EMBL" id="EER12425.1"/>
    </source>
</evidence>
<dbReference type="GeneID" id="9057624"/>
<feature type="compositionally biased region" description="Basic and acidic residues" evidence="1">
    <location>
        <begin position="173"/>
        <end position="185"/>
    </location>
</feature>
<proteinExistence type="predicted"/>
<name>C5KT75_PERM5</name>
<organism evidence="3">
    <name type="scientific">Perkinsus marinus (strain ATCC 50983 / TXsc)</name>
    <dbReference type="NCBI Taxonomy" id="423536"/>
    <lineage>
        <taxon>Eukaryota</taxon>
        <taxon>Sar</taxon>
        <taxon>Alveolata</taxon>
        <taxon>Perkinsozoa</taxon>
        <taxon>Perkinsea</taxon>
        <taxon>Perkinsida</taxon>
        <taxon>Perkinsidae</taxon>
        <taxon>Perkinsus</taxon>
    </lineage>
</organism>
<evidence type="ECO:0000313" key="3">
    <source>
        <dbReference type="Proteomes" id="UP000007800"/>
    </source>
</evidence>
<gene>
    <name evidence="2" type="ORF">Pmar_PMAR001223</name>
</gene>
<protein>
    <submittedName>
        <fullName evidence="2">Uncharacterized protein</fullName>
    </submittedName>
</protein>
<dbReference type="EMBL" id="GG676168">
    <property type="protein sequence ID" value="EER12425.1"/>
    <property type="molecule type" value="Genomic_DNA"/>
</dbReference>
<dbReference type="InParanoid" id="C5KT75"/>
<sequence>MVCSSSSTTIDTSYVLQVLSNGDSSKEVVVDHNEGLKPSLEAPVPPYGPDLLKMIQTEEGRAQLNQQQEPLVELLNRKAQKLGLGLKIASKGFAQPSFITKSKTLTTCPATTSTTVEAAAPVDGEVSDDDKDLLDASKIGEANPGNAQFTIISGEGHDMDDEIVASAPPIKKQKTESEELPRGAPREASVALVHKERLISDVRSSQGGSIEGIHQTDIEMSGGRTFPSMIIFCNLDGLFDNVEGSTISLVLEGFEDALTGADEAIVVSAC</sequence>
<feature type="region of interest" description="Disordered" evidence="1">
    <location>
        <begin position="166"/>
        <end position="185"/>
    </location>
</feature>
<keyword evidence="3" id="KW-1185">Reference proteome</keyword>
<reference evidence="2 3" key="1">
    <citation type="submission" date="2008-07" db="EMBL/GenBank/DDBJ databases">
        <authorList>
            <person name="El-Sayed N."/>
            <person name="Caler E."/>
            <person name="Inman J."/>
            <person name="Amedeo P."/>
            <person name="Hass B."/>
            <person name="Wortman J."/>
        </authorList>
    </citation>
    <scope>NUCLEOTIDE SEQUENCE [LARGE SCALE GENOMIC DNA]</scope>
    <source>
        <strain evidence="3">ATCC 50983 / TXsc</strain>
    </source>
</reference>
<dbReference type="RefSeq" id="XP_002780630.1">
    <property type="nucleotide sequence ID" value="XM_002780584.1"/>
</dbReference>